<keyword evidence="2 3" id="KW-0694">RNA-binding</keyword>
<dbReference type="SMART" id="SM00360">
    <property type="entry name" value="RRM"/>
    <property type="match status" value="2"/>
</dbReference>
<organism evidence="5 6">
    <name type="scientific">Paramarasmius palmivorus</name>
    <dbReference type="NCBI Taxonomy" id="297713"/>
    <lineage>
        <taxon>Eukaryota</taxon>
        <taxon>Fungi</taxon>
        <taxon>Dikarya</taxon>
        <taxon>Basidiomycota</taxon>
        <taxon>Agaricomycotina</taxon>
        <taxon>Agaricomycetes</taxon>
        <taxon>Agaricomycetidae</taxon>
        <taxon>Agaricales</taxon>
        <taxon>Marasmiineae</taxon>
        <taxon>Marasmiaceae</taxon>
        <taxon>Paramarasmius</taxon>
    </lineage>
</organism>
<dbReference type="EMBL" id="JAYKXP010000020">
    <property type="protein sequence ID" value="KAK7047286.1"/>
    <property type="molecule type" value="Genomic_DNA"/>
</dbReference>
<evidence type="ECO:0000256" key="1">
    <source>
        <dbReference type="ARBA" id="ARBA00022737"/>
    </source>
</evidence>
<keyword evidence="6" id="KW-1185">Reference proteome</keyword>
<dbReference type="PANTHER" id="PTHR24012">
    <property type="entry name" value="RNA BINDING PROTEIN"/>
    <property type="match status" value="1"/>
</dbReference>
<gene>
    <name evidence="5" type="ORF">VNI00_006517</name>
</gene>
<feature type="domain" description="RRM" evidence="4">
    <location>
        <begin position="326"/>
        <end position="405"/>
    </location>
</feature>
<dbReference type="SUPFAM" id="SSF54928">
    <property type="entry name" value="RNA-binding domain, RBD"/>
    <property type="match status" value="1"/>
</dbReference>
<keyword evidence="1" id="KW-0677">Repeat</keyword>
<evidence type="ECO:0000313" key="5">
    <source>
        <dbReference type="EMBL" id="KAK7047286.1"/>
    </source>
</evidence>
<dbReference type="InterPro" id="IPR035979">
    <property type="entry name" value="RBD_domain_sf"/>
</dbReference>
<accession>A0AAW0D4D3</accession>
<sequence>MRLAAVSSRSSFSSLCVNFRATSKRNASQSATSPSPISRTVLVREIPSDVTTSQILDKIQVGPLEHIEHDALNKCARFAFLDSKTATNFKRQFDQWDGRTGMTTGYSTEGPLGVEKIAALGLRHASRAIRVNPVPEGATEGSLRQELSRFGAIEKIDLETGSDGKQVVHVHFHSIDSALRAVQTLRTEEGWGGKLGISFLTDRCDLPLRIASRKLLNAKDSGELQSTVAVLHGVRKETTRARILAHVKDALPPHNGEAVLRVDIKTMRGKPRAAAFLNFANAPITSLFLDALKAKPLDGVTAYMKSQNIPLVKPTIHRAVKLGATRTILIKGLDKNSASKQRIFDDFRTFGTIISVKIQETAENSANAFVSFADLMDALKAVDRIYQNNRNFRRYAGTKISFAAEVNQGQVAPSMLPLHIATLEDSAPKESS</sequence>
<evidence type="ECO:0000259" key="4">
    <source>
        <dbReference type="PROSITE" id="PS50102"/>
    </source>
</evidence>
<dbReference type="PROSITE" id="PS50102">
    <property type="entry name" value="RRM"/>
    <property type="match status" value="2"/>
</dbReference>
<feature type="domain" description="RRM" evidence="4">
    <location>
        <begin position="127"/>
        <end position="202"/>
    </location>
</feature>
<dbReference type="InterPro" id="IPR012677">
    <property type="entry name" value="Nucleotide-bd_a/b_plait_sf"/>
</dbReference>
<comment type="caution">
    <text evidence="5">The sequence shown here is derived from an EMBL/GenBank/DDBJ whole genome shotgun (WGS) entry which is preliminary data.</text>
</comment>
<name>A0AAW0D4D3_9AGAR</name>
<proteinExistence type="predicted"/>
<reference evidence="5 6" key="1">
    <citation type="submission" date="2024-01" db="EMBL/GenBank/DDBJ databases">
        <title>A draft genome for a cacao thread blight-causing isolate of Paramarasmius palmivorus.</title>
        <authorList>
            <person name="Baruah I.K."/>
            <person name="Bukari Y."/>
            <person name="Amoako-Attah I."/>
            <person name="Meinhardt L.W."/>
            <person name="Bailey B.A."/>
            <person name="Cohen S.P."/>
        </authorList>
    </citation>
    <scope>NUCLEOTIDE SEQUENCE [LARGE SCALE GENOMIC DNA]</scope>
    <source>
        <strain evidence="5 6">GH-12</strain>
    </source>
</reference>
<evidence type="ECO:0000256" key="2">
    <source>
        <dbReference type="ARBA" id="ARBA00022884"/>
    </source>
</evidence>
<dbReference type="Proteomes" id="UP001383192">
    <property type="component" value="Unassembled WGS sequence"/>
</dbReference>
<dbReference type="AlphaFoldDB" id="A0AAW0D4D3"/>
<protein>
    <recommendedName>
        <fullName evidence="4">RRM domain-containing protein</fullName>
    </recommendedName>
</protein>
<evidence type="ECO:0000256" key="3">
    <source>
        <dbReference type="PROSITE-ProRule" id="PRU00176"/>
    </source>
</evidence>
<dbReference type="Pfam" id="PF00076">
    <property type="entry name" value="RRM_1"/>
    <property type="match status" value="2"/>
</dbReference>
<dbReference type="Gene3D" id="3.30.70.330">
    <property type="match status" value="2"/>
</dbReference>
<evidence type="ECO:0000313" key="6">
    <source>
        <dbReference type="Proteomes" id="UP001383192"/>
    </source>
</evidence>
<dbReference type="GO" id="GO:0003723">
    <property type="term" value="F:RNA binding"/>
    <property type="evidence" value="ECO:0007669"/>
    <property type="project" value="UniProtKB-UniRule"/>
</dbReference>
<dbReference type="InterPro" id="IPR000504">
    <property type="entry name" value="RRM_dom"/>
</dbReference>